<organism evidence="2">
    <name type="scientific">uncultured Solirubrobacteraceae bacterium</name>
    <dbReference type="NCBI Taxonomy" id="1162706"/>
    <lineage>
        <taxon>Bacteria</taxon>
        <taxon>Bacillati</taxon>
        <taxon>Actinomycetota</taxon>
        <taxon>Thermoleophilia</taxon>
        <taxon>Solirubrobacterales</taxon>
        <taxon>Solirubrobacteraceae</taxon>
        <taxon>environmental samples</taxon>
    </lineage>
</organism>
<dbReference type="EMBL" id="CADCVR010000096">
    <property type="protein sequence ID" value="CAA9518367.1"/>
    <property type="molecule type" value="Genomic_DNA"/>
</dbReference>
<evidence type="ECO:0000313" key="2">
    <source>
        <dbReference type="EMBL" id="CAA9518367.1"/>
    </source>
</evidence>
<feature type="compositionally biased region" description="Basic and acidic residues" evidence="1">
    <location>
        <begin position="43"/>
        <end position="54"/>
    </location>
</feature>
<dbReference type="AlphaFoldDB" id="A0A6J4TAU7"/>
<evidence type="ECO:0000256" key="1">
    <source>
        <dbReference type="SAM" id="MobiDB-lite"/>
    </source>
</evidence>
<accession>A0A6J4TAU7</accession>
<sequence>MRGLLAGAAGFHRLAAGGVARTAQRVDAVVHAKGQDGEVDDGQGGRDVAEDGRRAAGGRSG</sequence>
<proteinExistence type="predicted"/>
<reference evidence="2" key="1">
    <citation type="submission" date="2020-02" db="EMBL/GenBank/DDBJ databases">
        <authorList>
            <person name="Meier V. D."/>
        </authorList>
    </citation>
    <scope>NUCLEOTIDE SEQUENCE</scope>
    <source>
        <strain evidence="2">AVDCRST_MAG53</strain>
    </source>
</reference>
<name>A0A6J4TAU7_9ACTN</name>
<feature type="region of interest" description="Disordered" evidence="1">
    <location>
        <begin position="32"/>
        <end position="61"/>
    </location>
</feature>
<gene>
    <name evidence="2" type="ORF">AVDCRST_MAG53-3344</name>
</gene>
<protein>
    <submittedName>
        <fullName evidence="2">Uncharacterized protein</fullName>
    </submittedName>
</protein>